<dbReference type="Pfam" id="PF00753">
    <property type="entry name" value="Lactamase_B"/>
    <property type="match status" value="1"/>
</dbReference>
<dbReference type="EC" id="3.-.-.-" evidence="2"/>
<dbReference type="PANTHER" id="PTHR23131:SF0">
    <property type="entry name" value="ENDORIBONUCLEASE LACTB2"/>
    <property type="match status" value="1"/>
</dbReference>
<dbReference type="PANTHER" id="PTHR23131">
    <property type="entry name" value="ENDORIBONUCLEASE LACTB2"/>
    <property type="match status" value="1"/>
</dbReference>
<dbReference type="SUPFAM" id="SSF56281">
    <property type="entry name" value="Metallo-hydrolase/oxidoreductase"/>
    <property type="match status" value="1"/>
</dbReference>
<proteinExistence type="predicted"/>
<dbReference type="Gene3D" id="3.60.15.10">
    <property type="entry name" value="Ribonuclease Z/Hydroxyacylglutathione hydrolase-like"/>
    <property type="match status" value="1"/>
</dbReference>
<evidence type="ECO:0000313" key="3">
    <source>
        <dbReference type="Proteomes" id="UP000193307"/>
    </source>
</evidence>
<dbReference type="AlphaFoldDB" id="A0A1Y5T895"/>
<dbReference type="GO" id="GO:0016787">
    <property type="term" value="F:hydrolase activity"/>
    <property type="evidence" value="ECO:0007669"/>
    <property type="project" value="UniProtKB-KW"/>
</dbReference>
<dbReference type="CDD" id="cd16278">
    <property type="entry name" value="metallo-hydrolase-like_MBL-fold"/>
    <property type="match status" value="1"/>
</dbReference>
<accession>A0A1Y5T895</accession>
<dbReference type="Proteomes" id="UP000193307">
    <property type="component" value="Unassembled WGS sequence"/>
</dbReference>
<dbReference type="InterPro" id="IPR050662">
    <property type="entry name" value="Sec-metab_biosynth-thioest"/>
</dbReference>
<dbReference type="InterPro" id="IPR036866">
    <property type="entry name" value="RibonucZ/Hydroxyglut_hydro"/>
</dbReference>
<protein>
    <submittedName>
        <fullName evidence="2">Putative polyketide biosynthesis zinc-dependent hydrolase BaeB</fullName>
        <ecNumber evidence="2">3.-.-.-</ecNumber>
    </submittedName>
</protein>
<gene>
    <name evidence="2" type="primary">baeB</name>
    <name evidence="2" type="ORF">PAM7971_02822</name>
</gene>
<dbReference type="InterPro" id="IPR001279">
    <property type="entry name" value="Metallo-B-lactamas"/>
</dbReference>
<dbReference type="SMART" id="SM00849">
    <property type="entry name" value="Lactamase_B"/>
    <property type="match status" value="1"/>
</dbReference>
<dbReference type="OrthoDB" id="9788263at2"/>
<reference evidence="2 3" key="1">
    <citation type="submission" date="2017-03" db="EMBL/GenBank/DDBJ databases">
        <authorList>
            <person name="Afonso C.L."/>
            <person name="Miller P.J."/>
            <person name="Scott M.A."/>
            <person name="Spackman E."/>
            <person name="Goraichik I."/>
            <person name="Dimitrov K.M."/>
            <person name="Suarez D.L."/>
            <person name="Swayne D.E."/>
        </authorList>
    </citation>
    <scope>NUCLEOTIDE SEQUENCE [LARGE SCALE GENOMIC DNA]</scope>
    <source>
        <strain evidence="2 3">CECT 7971</strain>
    </source>
</reference>
<dbReference type="InterPro" id="IPR036388">
    <property type="entry name" value="WH-like_DNA-bd_sf"/>
</dbReference>
<keyword evidence="3" id="KW-1185">Reference proteome</keyword>
<evidence type="ECO:0000313" key="2">
    <source>
        <dbReference type="EMBL" id="SLN54607.1"/>
    </source>
</evidence>
<dbReference type="STRING" id="658057.SAMN04488032_109131"/>
<evidence type="ECO:0000259" key="1">
    <source>
        <dbReference type="SMART" id="SM00849"/>
    </source>
</evidence>
<dbReference type="Gene3D" id="1.10.10.10">
    <property type="entry name" value="Winged helix-like DNA-binding domain superfamily/Winged helix DNA-binding domain"/>
    <property type="match status" value="1"/>
</dbReference>
<feature type="domain" description="Metallo-beta-lactamase" evidence="1">
    <location>
        <begin position="29"/>
        <end position="210"/>
    </location>
</feature>
<sequence>MQRPDTITQLAADLVRVIAPNPSPMTFWGTNSYILGMGRERVLIDPGPISGPHADALHSVLPDGARVSHILVTHAHKDHSAGARHMAQATGAPIYAFGDALAGRSDTMKALAETFNLGGGEGVDLDFTPDICLGDGETLHTAAGQITALHTPGHMGNHLCFAWQGRLFSGDLIMGWSSSLISPPDGDAETFRSSCQALLARRDGPLYPGHGDALETAHARITSLLDHRAQRETQVLQALSSKNSTLPEITQAVYGDLNPFTFQAAMRNTFAHLIDLQQQYKVSATPSLSETAVFSLVNDKV</sequence>
<keyword evidence="2" id="KW-0378">Hydrolase</keyword>
<dbReference type="EMBL" id="FWFW01000009">
    <property type="protein sequence ID" value="SLN54607.1"/>
    <property type="molecule type" value="Genomic_DNA"/>
</dbReference>
<organism evidence="2 3">
    <name type="scientific">Pacificibacter marinus</name>
    <dbReference type="NCBI Taxonomy" id="658057"/>
    <lineage>
        <taxon>Bacteria</taxon>
        <taxon>Pseudomonadati</taxon>
        <taxon>Pseudomonadota</taxon>
        <taxon>Alphaproteobacteria</taxon>
        <taxon>Rhodobacterales</taxon>
        <taxon>Roseobacteraceae</taxon>
        <taxon>Pacificibacter</taxon>
    </lineage>
</organism>
<dbReference type="RefSeq" id="WP_085849928.1">
    <property type="nucleotide sequence ID" value="NZ_FNZV01000009.1"/>
</dbReference>
<name>A0A1Y5T895_9RHOB</name>